<dbReference type="PRINTS" id="PR00038">
    <property type="entry name" value="HTHLUXR"/>
</dbReference>
<dbReference type="EMBL" id="CAJRAF010000002">
    <property type="protein sequence ID" value="CAG5012985.1"/>
    <property type="molecule type" value="Genomic_DNA"/>
</dbReference>
<dbReference type="InterPro" id="IPR036388">
    <property type="entry name" value="WH-like_DNA-bd_sf"/>
</dbReference>
<dbReference type="SMART" id="SM00421">
    <property type="entry name" value="HTH_LUXR"/>
    <property type="match status" value="1"/>
</dbReference>
<reference evidence="5" key="1">
    <citation type="submission" date="2021-04" db="EMBL/GenBank/DDBJ databases">
        <authorList>
            <person name="Rodrigo-Torres L."/>
            <person name="Arahal R. D."/>
            <person name="Lucena T."/>
        </authorList>
    </citation>
    <scope>NUCLEOTIDE SEQUENCE</scope>
    <source>
        <strain evidence="5">CECT 9275</strain>
    </source>
</reference>
<dbReference type="CDD" id="cd06170">
    <property type="entry name" value="LuxR_C_like"/>
    <property type="match status" value="1"/>
</dbReference>
<keyword evidence="1" id="KW-0805">Transcription regulation</keyword>
<accession>A0A916JHM6</accession>
<name>A0A916JHM6_9BACT</name>
<dbReference type="InterPro" id="IPR000792">
    <property type="entry name" value="Tscrpt_reg_LuxR_C"/>
</dbReference>
<dbReference type="PROSITE" id="PS50043">
    <property type="entry name" value="HTH_LUXR_2"/>
    <property type="match status" value="1"/>
</dbReference>
<keyword evidence="3" id="KW-0804">Transcription</keyword>
<keyword evidence="6" id="KW-1185">Reference proteome</keyword>
<dbReference type="PROSITE" id="PS00622">
    <property type="entry name" value="HTH_LUXR_1"/>
    <property type="match status" value="1"/>
</dbReference>
<dbReference type="PANTHER" id="PTHR44688">
    <property type="entry name" value="DNA-BINDING TRANSCRIPTIONAL ACTIVATOR DEVR_DOSR"/>
    <property type="match status" value="1"/>
</dbReference>
<dbReference type="AlphaFoldDB" id="A0A916JHM6"/>
<proteinExistence type="predicted"/>
<evidence type="ECO:0000313" key="6">
    <source>
        <dbReference type="Proteomes" id="UP000680038"/>
    </source>
</evidence>
<dbReference type="Gene3D" id="3.30.450.20">
    <property type="entry name" value="PAS domain"/>
    <property type="match status" value="1"/>
</dbReference>
<evidence type="ECO:0000256" key="3">
    <source>
        <dbReference type="ARBA" id="ARBA00023163"/>
    </source>
</evidence>
<dbReference type="Proteomes" id="UP000680038">
    <property type="component" value="Unassembled WGS sequence"/>
</dbReference>
<evidence type="ECO:0000256" key="1">
    <source>
        <dbReference type="ARBA" id="ARBA00023015"/>
    </source>
</evidence>
<protein>
    <recommendedName>
        <fullName evidence="4">HTH luxR-type domain-containing protein</fullName>
    </recommendedName>
</protein>
<dbReference type="GO" id="GO:0003677">
    <property type="term" value="F:DNA binding"/>
    <property type="evidence" value="ECO:0007669"/>
    <property type="project" value="UniProtKB-KW"/>
</dbReference>
<gene>
    <name evidence="5" type="ORF">DYBT9275_05306</name>
</gene>
<evidence type="ECO:0000259" key="4">
    <source>
        <dbReference type="PROSITE" id="PS50043"/>
    </source>
</evidence>
<dbReference type="SUPFAM" id="SSF46894">
    <property type="entry name" value="C-terminal effector domain of the bipartite response regulators"/>
    <property type="match status" value="1"/>
</dbReference>
<dbReference type="InterPro" id="IPR016032">
    <property type="entry name" value="Sig_transdc_resp-reg_C-effctor"/>
</dbReference>
<dbReference type="Gene3D" id="1.10.10.10">
    <property type="entry name" value="Winged helix-like DNA-binding domain superfamily/Winged helix DNA-binding domain"/>
    <property type="match status" value="1"/>
</dbReference>
<evidence type="ECO:0000313" key="5">
    <source>
        <dbReference type="EMBL" id="CAG5012985.1"/>
    </source>
</evidence>
<dbReference type="RefSeq" id="WP_229252957.1">
    <property type="nucleotide sequence ID" value="NZ_CAJRAF010000002.1"/>
</dbReference>
<dbReference type="GO" id="GO:0006355">
    <property type="term" value="P:regulation of DNA-templated transcription"/>
    <property type="evidence" value="ECO:0007669"/>
    <property type="project" value="InterPro"/>
</dbReference>
<evidence type="ECO:0000256" key="2">
    <source>
        <dbReference type="ARBA" id="ARBA00023125"/>
    </source>
</evidence>
<dbReference type="PANTHER" id="PTHR44688:SF16">
    <property type="entry name" value="DNA-BINDING TRANSCRIPTIONAL ACTIVATOR DEVR_DOSR"/>
    <property type="match status" value="1"/>
</dbReference>
<feature type="domain" description="HTH luxR-type" evidence="4">
    <location>
        <begin position="193"/>
        <end position="258"/>
    </location>
</feature>
<organism evidence="5 6">
    <name type="scientific">Dyadobacter helix</name>
    <dbReference type="NCBI Taxonomy" id="2822344"/>
    <lineage>
        <taxon>Bacteria</taxon>
        <taxon>Pseudomonadati</taxon>
        <taxon>Bacteroidota</taxon>
        <taxon>Cytophagia</taxon>
        <taxon>Cytophagales</taxon>
        <taxon>Spirosomataceae</taxon>
        <taxon>Dyadobacter</taxon>
    </lineage>
</organism>
<comment type="caution">
    <text evidence="5">The sequence shown here is derived from an EMBL/GenBank/DDBJ whole genome shotgun (WGS) entry which is preliminary data.</text>
</comment>
<keyword evidence="2" id="KW-0238">DNA-binding</keyword>
<dbReference type="Pfam" id="PF00196">
    <property type="entry name" value="GerE"/>
    <property type="match status" value="1"/>
</dbReference>
<sequence length="260" mass="30407">MSNFFSFSEYLSNLSIHGCGNNTSDYGMYLRDISVMRKFADHTSTLMFLIDYKTMSYPFMDDNVRQVLGHPKEAYVEGGLEFSLHQNQNFSLLNKEIFADRNKYLSEVSNDKLPYIRFSMGFGYRDERGSIRKILQRNTITELTTDNFPKGIFGFCWNITDEDSNPKIFHSIEILDRDTREWTTILHKNFFPGIDPEELLGKREIEILKWMSDGLIAKEIAEKLYLSKYTVDTHRKNMLHKTNSKNIAELILYANRLGLI</sequence>